<dbReference type="GO" id="GO:0008677">
    <property type="term" value="F:2-dehydropantoate 2-reductase activity"/>
    <property type="evidence" value="ECO:0007669"/>
    <property type="project" value="UniProtKB-EC"/>
</dbReference>
<feature type="domain" description="Ketopantoate reductase N-terminal" evidence="4">
    <location>
        <begin position="11"/>
        <end position="157"/>
    </location>
</feature>
<dbReference type="PANTHER" id="PTHR21708">
    <property type="entry name" value="PROBABLE 2-DEHYDROPANTOATE 2-REDUCTASE"/>
    <property type="match status" value="1"/>
</dbReference>
<accession>A0A645BZP7</accession>
<protein>
    <submittedName>
        <fullName evidence="6">Putative 2-dehydropantoate 2-reductase</fullName>
        <ecNumber evidence="6">1.1.1.169</ecNumber>
    </submittedName>
</protein>
<comment type="similarity">
    <text evidence="1">Belongs to the ketopantoate reductase family.</text>
</comment>
<dbReference type="InterPro" id="IPR003710">
    <property type="entry name" value="ApbA"/>
</dbReference>
<dbReference type="EC" id="1.1.1.169" evidence="6"/>
<dbReference type="AlphaFoldDB" id="A0A645BZP7"/>
<dbReference type="GO" id="GO:0005737">
    <property type="term" value="C:cytoplasm"/>
    <property type="evidence" value="ECO:0007669"/>
    <property type="project" value="TreeGrafter"/>
</dbReference>
<dbReference type="Pfam" id="PF08546">
    <property type="entry name" value="ApbA_C"/>
    <property type="match status" value="1"/>
</dbReference>
<dbReference type="SUPFAM" id="SSF48179">
    <property type="entry name" value="6-phosphogluconate dehydrogenase C-terminal domain-like"/>
    <property type="match status" value="1"/>
</dbReference>
<feature type="domain" description="Ketopantoate reductase C-terminal" evidence="5">
    <location>
        <begin position="193"/>
        <end position="311"/>
    </location>
</feature>
<keyword evidence="3 6" id="KW-0560">Oxidoreductase</keyword>
<evidence type="ECO:0000313" key="6">
    <source>
        <dbReference type="EMBL" id="MPM67194.1"/>
    </source>
</evidence>
<dbReference type="SUPFAM" id="SSF51735">
    <property type="entry name" value="NAD(P)-binding Rossmann-fold domains"/>
    <property type="match status" value="1"/>
</dbReference>
<dbReference type="Gene3D" id="1.10.1040.10">
    <property type="entry name" value="N-(1-d-carboxylethyl)-l-norvaline Dehydrogenase, domain 2"/>
    <property type="match status" value="1"/>
</dbReference>
<dbReference type="InterPro" id="IPR013328">
    <property type="entry name" value="6PGD_dom2"/>
</dbReference>
<evidence type="ECO:0000256" key="3">
    <source>
        <dbReference type="ARBA" id="ARBA00023002"/>
    </source>
</evidence>
<dbReference type="GO" id="GO:0015940">
    <property type="term" value="P:pantothenate biosynthetic process"/>
    <property type="evidence" value="ECO:0007669"/>
    <property type="project" value="InterPro"/>
</dbReference>
<keyword evidence="2" id="KW-0521">NADP</keyword>
<evidence type="ECO:0000259" key="4">
    <source>
        <dbReference type="Pfam" id="PF02558"/>
    </source>
</evidence>
<dbReference type="InterPro" id="IPR051402">
    <property type="entry name" value="KPR-Related"/>
</dbReference>
<reference evidence="6" key="1">
    <citation type="submission" date="2019-08" db="EMBL/GenBank/DDBJ databases">
        <authorList>
            <person name="Kucharzyk K."/>
            <person name="Murdoch R.W."/>
            <person name="Higgins S."/>
            <person name="Loffler F."/>
        </authorList>
    </citation>
    <scope>NUCLEOTIDE SEQUENCE</scope>
</reference>
<evidence type="ECO:0000256" key="2">
    <source>
        <dbReference type="ARBA" id="ARBA00022857"/>
    </source>
</evidence>
<dbReference type="PANTHER" id="PTHR21708:SF26">
    <property type="entry name" value="2-DEHYDROPANTOATE 2-REDUCTASE"/>
    <property type="match status" value="1"/>
</dbReference>
<dbReference type="InterPro" id="IPR013332">
    <property type="entry name" value="KPR_N"/>
</dbReference>
<sequence>MGILLKTKTKIAYVGLGGVGGYYGGLVSRYAENHSEIEVSFLARGKHLEAIRQRGLKVSDEKQSFITHPAIATDKAEEIGVVDYIVLSTKSYDLDATMAQIKPMVSKQTILLPLLNGIDNTPRLREFFPDNEVWYGCVYIITRLKEPGVIEDSGNVHFMHFGHEKKVSNELLFIEDLFLKSGIEVARKEEPLKAVWRKFFYISTTAALTTYLNTDFRSLVWDDDKKPLYVDIMKELYAVSEAEGIGLYEGIIEDMLKYGGSLPAGSTSSMNSDYLAGRKTEVETLIGVVVRLGKKHGIATPVYQKVYEKLKRDK</sequence>
<proteinExistence type="inferred from homology"/>
<organism evidence="6">
    <name type="scientific">bioreactor metagenome</name>
    <dbReference type="NCBI Taxonomy" id="1076179"/>
    <lineage>
        <taxon>unclassified sequences</taxon>
        <taxon>metagenomes</taxon>
        <taxon>ecological metagenomes</taxon>
    </lineage>
</organism>
<gene>
    <name evidence="6" type="ORF">SDC9_114111</name>
</gene>
<dbReference type="InterPro" id="IPR036291">
    <property type="entry name" value="NAD(P)-bd_dom_sf"/>
</dbReference>
<comment type="caution">
    <text evidence="6">The sequence shown here is derived from an EMBL/GenBank/DDBJ whole genome shotgun (WGS) entry which is preliminary data.</text>
</comment>
<dbReference type="InterPro" id="IPR013752">
    <property type="entry name" value="KPA_reductase"/>
</dbReference>
<dbReference type="NCBIfam" id="TIGR00745">
    <property type="entry name" value="apbA_panE"/>
    <property type="match status" value="1"/>
</dbReference>
<name>A0A645BZP7_9ZZZZ</name>
<dbReference type="Gene3D" id="3.40.50.720">
    <property type="entry name" value="NAD(P)-binding Rossmann-like Domain"/>
    <property type="match status" value="1"/>
</dbReference>
<evidence type="ECO:0000256" key="1">
    <source>
        <dbReference type="ARBA" id="ARBA00007870"/>
    </source>
</evidence>
<evidence type="ECO:0000259" key="5">
    <source>
        <dbReference type="Pfam" id="PF08546"/>
    </source>
</evidence>
<dbReference type="InterPro" id="IPR008927">
    <property type="entry name" value="6-PGluconate_DH-like_C_sf"/>
</dbReference>
<dbReference type="Pfam" id="PF02558">
    <property type="entry name" value="ApbA"/>
    <property type="match status" value="1"/>
</dbReference>
<dbReference type="EMBL" id="VSSQ01021546">
    <property type="protein sequence ID" value="MPM67194.1"/>
    <property type="molecule type" value="Genomic_DNA"/>
</dbReference>